<feature type="compositionally biased region" description="Basic and acidic residues" evidence="1">
    <location>
        <begin position="66"/>
        <end position="86"/>
    </location>
</feature>
<proteinExistence type="predicted"/>
<organism evidence="2 3">
    <name type="scientific">Petrolisthes cinctipes</name>
    <name type="common">Flat porcelain crab</name>
    <dbReference type="NCBI Taxonomy" id="88211"/>
    <lineage>
        <taxon>Eukaryota</taxon>
        <taxon>Metazoa</taxon>
        <taxon>Ecdysozoa</taxon>
        <taxon>Arthropoda</taxon>
        <taxon>Crustacea</taxon>
        <taxon>Multicrustacea</taxon>
        <taxon>Malacostraca</taxon>
        <taxon>Eumalacostraca</taxon>
        <taxon>Eucarida</taxon>
        <taxon>Decapoda</taxon>
        <taxon>Pleocyemata</taxon>
        <taxon>Anomura</taxon>
        <taxon>Galatheoidea</taxon>
        <taxon>Porcellanidae</taxon>
        <taxon>Petrolisthes</taxon>
    </lineage>
</organism>
<dbReference type="EMBL" id="JAWQEG010002611">
    <property type="protein sequence ID" value="KAK3870767.1"/>
    <property type="molecule type" value="Genomic_DNA"/>
</dbReference>
<protein>
    <submittedName>
        <fullName evidence="2">Uncharacterized protein</fullName>
    </submittedName>
</protein>
<reference evidence="2" key="1">
    <citation type="submission" date="2023-10" db="EMBL/GenBank/DDBJ databases">
        <title>Genome assemblies of two species of porcelain crab, Petrolisthes cinctipes and Petrolisthes manimaculis (Anomura: Porcellanidae).</title>
        <authorList>
            <person name="Angst P."/>
        </authorList>
    </citation>
    <scope>NUCLEOTIDE SEQUENCE</scope>
    <source>
        <strain evidence="2">PB745_01</strain>
        <tissue evidence="2">Gill</tissue>
    </source>
</reference>
<comment type="caution">
    <text evidence="2">The sequence shown here is derived from an EMBL/GenBank/DDBJ whole genome shotgun (WGS) entry which is preliminary data.</text>
</comment>
<keyword evidence="3" id="KW-1185">Reference proteome</keyword>
<dbReference type="Proteomes" id="UP001286313">
    <property type="component" value="Unassembled WGS sequence"/>
</dbReference>
<feature type="region of interest" description="Disordered" evidence="1">
    <location>
        <begin position="47"/>
        <end position="88"/>
    </location>
</feature>
<evidence type="ECO:0000313" key="3">
    <source>
        <dbReference type="Proteomes" id="UP001286313"/>
    </source>
</evidence>
<evidence type="ECO:0000313" key="2">
    <source>
        <dbReference type="EMBL" id="KAK3870767.1"/>
    </source>
</evidence>
<sequence>DRAEQGGGEGEARAAWDAVTSVCSHLGHHPCPLPRLTPPAPGSYSINGILGLPPLTDPNGNINKRKRDDSDEHRDMTSNPEDDLKRQRTQYTTDPLYTNMLWSKQWSSLKSEDHSKTLLQDLSGVVSTGAPASYSSVQFVDHTSNHTAVPVTGITTDALYDTMSMTQSGTNHVYSPPLATSLGASGYTSCSGQYQTSPLRDSVTPLDSLVVAPCSSPLKADTPCTTALTVLQPASHAHAATHAHAPTHATHVSVPMHAHVAATPPEPTYTTLPPITHYSGAAAMTDYTYSPHYTQYTPSYPPYGYGSGGLLSGDVVNVR</sequence>
<evidence type="ECO:0000256" key="1">
    <source>
        <dbReference type="SAM" id="MobiDB-lite"/>
    </source>
</evidence>
<feature type="non-terminal residue" evidence="2">
    <location>
        <position position="1"/>
    </location>
</feature>
<dbReference type="AlphaFoldDB" id="A0AAE1FCX5"/>
<name>A0AAE1FCX5_PETCI</name>
<accession>A0AAE1FCX5</accession>
<gene>
    <name evidence="2" type="ORF">Pcinc_024025</name>
</gene>